<proteinExistence type="inferred from homology"/>
<comment type="caution">
    <text evidence="3">Lacks conserved residue(s) required for the propagation of feature annotation.</text>
</comment>
<dbReference type="Proteomes" id="UP000245207">
    <property type="component" value="Unassembled WGS sequence"/>
</dbReference>
<dbReference type="PROSITE" id="PS50985">
    <property type="entry name" value="GRAS"/>
    <property type="match status" value="1"/>
</dbReference>
<comment type="caution">
    <text evidence="5">The sequence shown here is derived from an EMBL/GenBank/DDBJ whole genome shotgun (WGS) entry which is preliminary data.</text>
</comment>
<feature type="region of interest" description="Disordered" evidence="4">
    <location>
        <begin position="802"/>
        <end position="847"/>
    </location>
</feature>
<evidence type="ECO:0000256" key="4">
    <source>
        <dbReference type="SAM" id="MobiDB-lite"/>
    </source>
</evidence>
<protein>
    <submittedName>
        <fullName evidence="5">Scarecrow-like protein 14</fullName>
    </submittedName>
</protein>
<evidence type="ECO:0000313" key="6">
    <source>
        <dbReference type="Proteomes" id="UP000245207"/>
    </source>
</evidence>
<dbReference type="InterPro" id="IPR005202">
    <property type="entry name" value="TF_GRAS"/>
</dbReference>
<keyword evidence="1" id="KW-0805">Transcription regulation</keyword>
<dbReference type="AlphaFoldDB" id="A0A2U1MNA6"/>
<sequence length="847" mass="97280">MPSSVDNPQPIDTGEVIISSSGRRVEDDYFHGVFFYLNKMLMEEDDLANKPCMLIDSLALQATEKSFYNALVEDQPHIQDTELLKIYDTALLCEELTHLWLHNSCSGSFHGITDGNAKKKRRKIVVEVVDLTELLIRCAQKVASYEMNVAIEILKTIRKHSSPNGSSSERMAHYFANAIEARLGGTGMEVYRAFSSANVSAFDTLKSYKAYITACPFQRMSNIYANKSIAKLANCRDKLHIIDFGILYGFQWPCIIQGLSLRPGGPPKLRITGIDLPQPGIRPDERVKDTGRRLAEYAKRFNVPFKYNSIAKNWENVRMEDLEIDPEEMLVVNSIYRMRNVPDETVVENGSRDGVLKFIRELNPDMFVHGILNGTYNATYFLTRFKEAVFHFTTLFDMFEATSEREDIDRELFEREVFGRDILNAVACEGRSRVERPETYQKWETRNSQAGFVQLPLDSNLVDEVRTKVEKKYHKDFVVHEDNNWMLQGWKGKDVHTELIQHRRAQMIKQKLVYNDLSVDSFIKKANGLCPLMPEEVGLLLRAMGYPPTTRIYLAGSERFGGQRVMIPLRAMYTNLVDHSNLCSKYQLNKLLGTETLLPLNPVNYTIFKTSEDKEWAQAGPRPRPLPPPPGRPIYRHEKEGWYGWISEKDSEPDPSPIDLRDKAHRLLWDALDYVVSVEADAFFPGFNNDGARWPDFSSLVMGHRLYEMASSLTYRPDRKFLANLFNGSRDNLYFPSRNWTLEARKHLNNSLGEEGLKRQLLLSKPNSFLSHPLPECSCTISKPVGNNECPKWLKDSFLKSRTQDSTTANENEQPVNETDEEIGSDDEDGRSRYFYFDQDQEMDPND</sequence>
<dbReference type="EMBL" id="PKPP01004812">
    <property type="protein sequence ID" value="PWA62696.1"/>
    <property type="molecule type" value="Genomic_DNA"/>
</dbReference>
<evidence type="ECO:0000256" key="3">
    <source>
        <dbReference type="PROSITE-ProRule" id="PRU01191"/>
    </source>
</evidence>
<dbReference type="Pfam" id="PF03514">
    <property type="entry name" value="GRAS"/>
    <property type="match status" value="1"/>
</dbReference>
<dbReference type="PANTHER" id="PTHR31636">
    <property type="entry name" value="OSJNBA0084A10.13 PROTEIN-RELATED"/>
    <property type="match status" value="1"/>
</dbReference>
<keyword evidence="6" id="KW-1185">Reference proteome</keyword>
<evidence type="ECO:0000256" key="1">
    <source>
        <dbReference type="ARBA" id="ARBA00023015"/>
    </source>
</evidence>
<feature type="region of interest" description="Leucine repeat II (LRII)" evidence="3">
    <location>
        <begin position="289"/>
        <end position="321"/>
    </location>
</feature>
<dbReference type="GO" id="GO:0016757">
    <property type="term" value="F:glycosyltransferase activity"/>
    <property type="evidence" value="ECO:0007669"/>
    <property type="project" value="UniProtKB-KW"/>
</dbReference>
<evidence type="ECO:0000313" key="5">
    <source>
        <dbReference type="EMBL" id="PWA62696.1"/>
    </source>
</evidence>
<reference evidence="5 6" key="1">
    <citation type="journal article" date="2018" name="Mol. Plant">
        <title>The genome of Artemisia annua provides insight into the evolution of Asteraceae family and artemisinin biosynthesis.</title>
        <authorList>
            <person name="Shen Q."/>
            <person name="Zhang L."/>
            <person name="Liao Z."/>
            <person name="Wang S."/>
            <person name="Yan T."/>
            <person name="Shi P."/>
            <person name="Liu M."/>
            <person name="Fu X."/>
            <person name="Pan Q."/>
            <person name="Wang Y."/>
            <person name="Lv Z."/>
            <person name="Lu X."/>
            <person name="Zhang F."/>
            <person name="Jiang W."/>
            <person name="Ma Y."/>
            <person name="Chen M."/>
            <person name="Hao X."/>
            <person name="Li L."/>
            <person name="Tang Y."/>
            <person name="Lv G."/>
            <person name="Zhou Y."/>
            <person name="Sun X."/>
            <person name="Brodelius P.E."/>
            <person name="Rose J.K.C."/>
            <person name="Tang K."/>
        </authorList>
    </citation>
    <scope>NUCLEOTIDE SEQUENCE [LARGE SCALE GENOMIC DNA]</scope>
    <source>
        <strain evidence="6">cv. Huhao1</strain>
        <tissue evidence="5">Leaf</tissue>
    </source>
</reference>
<feature type="region of interest" description="VHIID" evidence="3">
    <location>
        <begin position="208"/>
        <end position="273"/>
    </location>
</feature>
<organism evidence="5 6">
    <name type="scientific">Artemisia annua</name>
    <name type="common">Sweet wormwood</name>
    <dbReference type="NCBI Taxonomy" id="35608"/>
    <lineage>
        <taxon>Eukaryota</taxon>
        <taxon>Viridiplantae</taxon>
        <taxon>Streptophyta</taxon>
        <taxon>Embryophyta</taxon>
        <taxon>Tracheophyta</taxon>
        <taxon>Spermatophyta</taxon>
        <taxon>Magnoliopsida</taxon>
        <taxon>eudicotyledons</taxon>
        <taxon>Gunneridae</taxon>
        <taxon>Pentapetalae</taxon>
        <taxon>asterids</taxon>
        <taxon>campanulids</taxon>
        <taxon>Asterales</taxon>
        <taxon>Asteraceae</taxon>
        <taxon>Asteroideae</taxon>
        <taxon>Anthemideae</taxon>
        <taxon>Artemisiinae</taxon>
        <taxon>Artemisia</taxon>
    </lineage>
</organism>
<comment type="similarity">
    <text evidence="3">Belongs to the GRAS family.</text>
</comment>
<dbReference type="GO" id="GO:0006004">
    <property type="term" value="P:fucose metabolic process"/>
    <property type="evidence" value="ECO:0007669"/>
    <property type="project" value="UniProtKB-KW"/>
</dbReference>
<dbReference type="STRING" id="35608.A0A2U1MNA6"/>
<feature type="region of interest" description="SAW" evidence="3">
    <location>
        <begin position="427"/>
        <end position="502"/>
    </location>
</feature>
<feature type="short sequence motif" description="VHIID" evidence="3">
    <location>
        <begin position="239"/>
        <end position="243"/>
    </location>
</feature>
<feature type="compositionally biased region" description="Polar residues" evidence="4">
    <location>
        <begin position="804"/>
        <end position="817"/>
    </location>
</feature>
<feature type="region of interest" description="Leucine repeat I (LRI)" evidence="3">
    <location>
        <begin position="129"/>
        <end position="189"/>
    </location>
</feature>
<accession>A0A2U1MNA6</accession>
<feature type="compositionally biased region" description="Acidic residues" evidence="4">
    <location>
        <begin position="818"/>
        <end position="829"/>
    </location>
</feature>
<gene>
    <name evidence="5" type="ORF">CTI12_AA168990</name>
</gene>
<evidence type="ECO:0000256" key="2">
    <source>
        <dbReference type="ARBA" id="ARBA00023163"/>
    </source>
</evidence>
<name>A0A2U1MNA6_ARTAN</name>
<dbReference type="OrthoDB" id="47276at2759"/>
<keyword evidence="2" id="KW-0804">Transcription</keyword>